<keyword evidence="1 2" id="KW-0238">DNA-binding</keyword>
<dbReference type="GO" id="GO:0006355">
    <property type="term" value="P:regulation of DNA-templated transcription"/>
    <property type="evidence" value="ECO:0007669"/>
    <property type="project" value="UniProtKB-ARBA"/>
</dbReference>
<dbReference type="SUPFAM" id="SSF48498">
    <property type="entry name" value="Tetracyclin repressor-like, C-terminal domain"/>
    <property type="match status" value="1"/>
</dbReference>
<evidence type="ECO:0000313" key="6">
    <source>
        <dbReference type="Proteomes" id="UP000253868"/>
    </source>
</evidence>
<dbReference type="InterPro" id="IPR050109">
    <property type="entry name" value="HTH-type_TetR-like_transc_reg"/>
</dbReference>
<keyword evidence="6" id="KW-1185">Reference proteome</keyword>
<proteinExistence type="predicted"/>
<organism evidence="5 6">
    <name type="scientific">Streptomyces paludis</name>
    <dbReference type="NCBI Taxonomy" id="2282738"/>
    <lineage>
        <taxon>Bacteria</taxon>
        <taxon>Bacillati</taxon>
        <taxon>Actinomycetota</taxon>
        <taxon>Actinomycetes</taxon>
        <taxon>Kitasatosporales</taxon>
        <taxon>Streptomycetaceae</taxon>
        <taxon>Streptomyces</taxon>
    </lineage>
</organism>
<dbReference type="Pfam" id="PF00440">
    <property type="entry name" value="TetR_N"/>
    <property type="match status" value="1"/>
</dbReference>
<feature type="compositionally biased region" description="Basic and acidic residues" evidence="3">
    <location>
        <begin position="146"/>
        <end position="156"/>
    </location>
</feature>
<dbReference type="SUPFAM" id="SSF46689">
    <property type="entry name" value="Homeodomain-like"/>
    <property type="match status" value="1"/>
</dbReference>
<dbReference type="KEGG" id="spad:DVK44_34700"/>
<reference evidence="6" key="1">
    <citation type="submission" date="2018-07" db="EMBL/GenBank/DDBJ databases">
        <authorList>
            <person name="Zhao J."/>
        </authorList>
    </citation>
    <scope>NUCLEOTIDE SEQUENCE [LARGE SCALE GENOMIC DNA]</scope>
    <source>
        <strain evidence="6">GSSD-12</strain>
    </source>
</reference>
<evidence type="ECO:0000313" key="5">
    <source>
        <dbReference type="EMBL" id="AXG82035.1"/>
    </source>
</evidence>
<accession>A0A345HZB1</accession>
<dbReference type="InterPro" id="IPR001647">
    <property type="entry name" value="HTH_TetR"/>
</dbReference>
<dbReference type="PANTHER" id="PTHR30328">
    <property type="entry name" value="TRANSCRIPTIONAL REPRESSOR"/>
    <property type="match status" value="1"/>
</dbReference>
<dbReference type="Gene3D" id="1.10.357.10">
    <property type="entry name" value="Tetracycline Repressor, domain 2"/>
    <property type="match status" value="1"/>
</dbReference>
<evidence type="ECO:0000256" key="2">
    <source>
        <dbReference type="PROSITE-ProRule" id="PRU00335"/>
    </source>
</evidence>
<evidence type="ECO:0000256" key="1">
    <source>
        <dbReference type="ARBA" id="ARBA00023125"/>
    </source>
</evidence>
<dbReference type="AlphaFoldDB" id="A0A345HZB1"/>
<dbReference type="GO" id="GO:0003677">
    <property type="term" value="F:DNA binding"/>
    <property type="evidence" value="ECO:0007669"/>
    <property type="project" value="UniProtKB-UniRule"/>
</dbReference>
<dbReference type="InterPro" id="IPR036271">
    <property type="entry name" value="Tet_transcr_reg_TetR-rel_C_sf"/>
</dbReference>
<dbReference type="EMBL" id="CP031194">
    <property type="protein sequence ID" value="AXG82035.1"/>
    <property type="molecule type" value="Genomic_DNA"/>
</dbReference>
<dbReference type="InterPro" id="IPR009057">
    <property type="entry name" value="Homeodomain-like_sf"/>
</dbReference>
<name>A0A345HZB1_9ACTN</name>
<evidence type="ECO:0000256" key="3">
    <source>
        <dbReference type="SAM" id="MobiDB-lite"/>
    </source>
</evidence>
<feature type="domain" description="HTH tetR-type" evidence="4">
    <location>
        <begin position="157"/>
        <end position="217"/>
    </location>
</feature>
<dbReference type="Proteomes" id="UP000253868">
    <property type="component" value="Chromosome"/>
</dbReference>
<dbReference type="PANTHER" id="PTHR30328:SF54">
    <property type="entry name" value="HTH-TYPE TRANSCRIPTIONAL REPRESSOR SCO4008"/>
    <property type="match status" value="1"/>
</dbReference>
<protein>
    <submittedName>
        <fullName evidence="5">TetR/AcrR family transcriptional regulator</fullName>
    </submittedName>
</protein>
<gene>
    <name evidence="5" type="ORF">DVK44_34700</name>
</gene>
<evidence type="ECO:0000259" key="4">
    <source>
        <dbReference type="PROSITE" id="PS50977"/>
    </source>
</evidence>
<feature type="region of interest" description="Disordered" evidence="3">
    <location>
        <begin position="123"/>
        <end position="156"/>
    </location>
</feature>
<feature type="DNA-binding region" description="H-T-H motif" evidence="2">
    <location>
        <begin position="180"/>
        <end position="199"/>
    </location>
</feature>
<feature type="region of interest" description="Disordered" evidence="3">
    <location>
        <begin position="38"/>
        <end position="91"/>
    </location>
</feature>
<dbReference type="PROSITE" id="PS50977">
    <property type="entry name" value="HTH_TETR_2"/>
    <property type="match status" value="1"/>
</dbReference>
<sequence length="358" mass="38598">MVSCSSSRRCCATWASCRSSPWSQIAVLANAEVSVPGPVHEQQAHAPRPRSHGATKATPCRRCSGRSTGAPASARAEQSRWTPLGAIRTSTTRIPPAVSGFDLTATRFFSRGDTSDETAGKIASVAKEETTPGKPAASGGRQRRRRPDDPGRHRDPVGTRQAILAAAGAEFGVHGFSGARVVRIAKAAGVSHQLITYYFGGKRGLYEALSERWLTESMRLSQALPFAEAARRYVHMAHEDPGWVHTLTREEPGTRPPSESERAAELFKSVEVLRERQARGEIRSDLDVGALSLVLFGASIAPVALPWIAREFTRQDPSSQEFIDHYAEQVAHIISALTAVTGDEAAANSALVEGEPEE</sequence>
<dbReference type="OrthoDB" id="4726108at2"/>